<reference evidence="10 11" key="1">
    <citation type="submission" date="2019-07" db="EMBL/GenBank/DDBJ databases">
        <title>Whole genome shotgun sequence of Staphylococcus piscifermentans NBRC 109625.</title>
        <authorList>
            <person name="Hosoyama A."/>
            <person name="Uohara A."/>
            <person name="Ohji S."/>
            <person name="Ichikawa N."/>
        </authorList>
    </citation>
    <scope>NUCLEOTIDE SEQUENCE [LARGE SCALE GENOMIC DNA]</scope>
    <source>
        <strain evidence="10 11">NBRC 109625</strain>
    </source>
</reference>
<keyword evidence="5" id="KW-0972">Capsule biogenesis/degradation</keyword>
<comment type="similarity">
    <text evidence="2">Belongs to the CpsC/CapA family.</text>
</comment>
<name>A0A239TEE9_9STAP</name>
<proteinExistence type="inferred from homology"/>
<keyword evidence="6" id="KW-1133">Transmembrane helix</keyword>
<evidence type="ECO:0000259" key="9">
    <source>
        <dbReference type="Pfam" id="PF02706"/>
    </source>
</evidence>
<dbReference type="EMBL" id="BKAR01000002">
    <property type="protein sequence ID" value="GEP83666.1"/>
    <property type="molecule type" value="Genomic_DNA"/>
</dbReference>
<dbReference type="GO" id="GO:0004713">
    <property type="term" value="F:protein tyrosine kinase activity"/>
    <property type="evidence" value="ECO:0007669"/>
    <property type="project" value="TreeGrafter"/>
</dbReference>
<keyword evidence="11" id="KW-1185">Reference proteome</keyword>
<comment type="subcellular location">
    <subcellularLocation>
        <location evidence="1">Cell membrane</location>
        <topology evidence="1">Multi-pass membrane protein</topology>
    </subcellularLocation>
</comment>
<keyword evidence="7" id="KW-0472">Membrane</keyword>
<gene>
    <name evidence="10" type="ORF">SPI02_02510</name>
</gene>
<evidence type="ECO:0000256" key="8">
    <source>
        <dbReference type="ARBA" id="ARBA00023169"/>
    </source>
</evidence>
<evidence type="ECO:0000256" key="5">
    <source>
        <dbReference type="ARBA" id="ARBA00022903"/>
    </source>
</evidence>
<dbReference type="OrthoDB" id="2360475at2"/>
<dbReference type="PANTHER" id="PTHR32309:SF13">
    <property type="entry name" value="FERRIC ENTEROBACTIN TRANSPORT PROTEIN FEPE"/>
    <property type="match status" value="1"/>
</dbReference>
<dbReference type="Pfam" id="PF02706">
    <property type="entry name" value="Wzz"/>
    <property type="match status" value="1"/>
</dbReference>
<dbReference type="InterPro" id="IPR050445">
    <property type="entry name" value="Bact_polysacc_biosynth/exp"/>
</dbReference>
<feature type="domain" description="Polysaccharide chain length determinant N-terminal" evidence="9">
    <location>
        <begin position="4"/>
        <end position="93"/>
    </location>
</feature>
<evidence type="ECO:0000256" key="3">
    <source>
        <dbReference type="ARBA" id="ARBA00022475"/>
    </source>
</evidence>
<evidence type="ECO:0000256" key="6">
    <source>
        <dbReference type="ARBA" id="ARBA00022989"/>
    </source>
</evidence>
<dbReference type="GO" id="GO:0000271">
    <property type="term" value="P:polysaccharide biosynthetic process"/>
    <property type="evidence" value="ECO:0007669"/>
    <property type="project" value="UniProtKB-KW"/>
</dbReference>
<keyword evidence="8" id="KW-0270">Exopolysaccharide synthesis</keyword>
<protein>
    <submittedName>
        <fullName evidence="10">Capsular polysaccharide type 5 biosynthesis protein cap5A</fullName>
    </submittedName>
</protein>
<evidence type="ECO:0000313" key="11">
    <source>
        <dbReference type="Proteomes" id="UP000321736"/>
    </source>
</evidence>
<dbReference type="InterPro" id="IPR003856">
    <property type="entry name" value="LPS_length_determ_N"/>
</dbReference>
<keyword evidence="3" id="KW-1003">Cell membrane</keyword>
<dbReference type="PANTHER" id="PTHR32309">
    <property type="entry name" value="TYROSINE-PROTEIN KINASE"/>
    <property type="match status" value="1"/>
</dbReference>
<comment type="caution">
    <text evidence="10">The sequence shown here is derived from an EMBL/GenBank/DDBJ whole genome shotgun (WGS) entry which is preliminary data.</text>
</comment>
<dbReference type="Proteomes" id="UP000321736">
    <property type="component" value="Unassembled WGS sequence"/>
</dbReference>
<dbReference type="AlphaFoldDB" id="A0A239TEE9"/>
<evidence type="ECO:0000256" key="7">
    <source>
        <dbReference type="ARBA" id="ARBA00023136"/>
    </source>
</evidence>
<evidence type="ECO:0000256" key="1">
    <source>
        <dbReference type="ARBA" id="ARBA00004651"/>
    </source>
</evidence>
<keyword evidence="4" id="KW-0812">Transmembrane</keyword>
<evidence type="ECO:0000256" key="4">
    <source>
        <dbReference type="ARBA" id="ARBA00022692"/>
    </source>
</evidence>
<dbReference type="GO" id="GO:0005886">
    <property type="term" value="C:plasma membrane"/>
    <property type="evidence" value="ECO:0007669"/>
    <property type="project" value="UniProtKB-SubCell"/>
</dbReference>
<accession>A0A239TEE9</accession>
<sequence length="221" mass="24643">MEKTIDLSKLIKILKKNLKWLIILPIIFLVISLIFTFTFVKPKYSASTQVLVNQKQMDNQVMAQQVQSNIQLVKTYSEIIKSPRILDKASKKLDGKYSSGDLSNMLTVTNQAESQIMDISIVSGSKKESKKIANTIAEVFSKDADKIMNIDNVSILSKAETVKQVSPKPLISSIVALLLGLLIALLIISLKEVFDKRIKTDEDVEEILNLPVLGSIPDLKK</sequence>
<evidence type="ECO:0000256" key="2">
    <source>
        <dbReference type="ARBA" id="ARBA00006683"/>
    </source>
</evidence>
<evidence type="ECO:0000313" key="10">
    <source>
        <dbReference type="EMBL" id="GEP83666.1"/>
    </source>
</evidence>
<dbReference type="RefSeq" id="WP_095102724.1">
    <property type="nucleotide sequence ID" value="NZ_BKAR01000002.1"/>
</dbReference>
<organism evidence="10 11">
    <name type="scientific">Staphylococcus piscifermentans</name>
    <dbReference type="NCBI Taxonomy" id="70258"/>
    <lineage>
        <taxon>Bacteria</taxon>
        <taxon>Bacillati</taxon>
        <taxon>Bacillota</taxon>
        <taxon>Bacilli</taxon>
        <taxon>Bacillales</taxon>
        <taxon>Staphylococcaceae</taxon>
        <taxon>Staphylococcus</taxon>
    </lineage>
</organism>